<sequence length="49" mass="5680">MICSQYGRRKQDKYYNQLKFTYPLLTSLPTVLFRSSPSIGQTHSNLLLA</sequence>
<dbReference type="AlphaFoldDB" id="W6QEE8"/>
<name>W6QEE8_PENRF</name>
<evidence type="ECO:0000313" key="1">
    <source>
        <dbReference type="EMBL" id="CDM32579.1"/>
    </source>
</evidence>
<keyword evidence="2" id="KW-1185">Reference proteome</keyword>
<dbReference type="Proteomes" id="UP000030686">
    <property type="component" value="Unassembled WGS sequence"/>
</dbReference>
<reference evidence="1" key="1">
    <citation type="journal article" date="2014" name="Nat. Commun.">
        <title>Multiple recent horizontal transfers of a large genomic region in cheese making fungi.</title>
        <authorList>
            <person name="Cheeseman K."/>
            <person name="Ropars J."/>
            <person name="Renault P."/>
            <person name="Dupont J."/>
            <person name="Gouzy J."/>
            <person name="Branca A."/>
            <person name="Abraham A.L."/>
            <person name="Ceppi M."/>
            <person name="Conseiller E."/>
            <person name="Debuchy R."/>
            <person name="Malagnac F."/>
            <person name="Goarin A."/>
            <person name="Silar P."/>
            <person name="Lacoste S."/>
            <person name="Sallet E."/>
            <person name="Bensimon A."/>
            <person name="Giraud T."/>
            <person name="Brygoo Y."/>
        </authorList>
    </citation>
    <scope>NUCLEOTIDE SEQUENCE [LARGE SCALE GENOMIC DNA]</scope>
    <source>
        <strain evidence="1">FM164</strain>
    </source>
</reference>
<evidence type="ECO:0000313" key="2">
    <source>
        <dbReference type="Proteomes" id="UP000030686"/>
    </source>
</evidence>
<proteinExistence type="predicted"/>
<organism evidence="1 2">
    <name type="scientific">Penicillium roqueforti (strain FM164)</name>
    <dbReference type="NCBI Taxonomy" id="1365484"/>
    <lineage>
        <taxon>Eukaryota</taxon>
        <taxon>Fungi</taxon>
        <taxon>Dikarya</taxon>
        <taxon>Ascomycota</taxon>
        <taxon>Pezizomycotina</taxon>
        <taxon>Eurotiomycetes</taxon>
        <taxon>Eurotiomycetidae</taxon>
        <taxon>Eurotiales</taxon>
        <taxon>Aspergillaceae</taxon>
        <taxon>Penicillium</taxon>
    </lineage>
</organism>
<gene>
    <name evidence="1" type="ORF">PROQFM164_S02g002730</name>
</gene>
<accession>W6QEE8</accession>
<dbReference type="EMBL" id="HG792016">
    <property type="protein sequence ID" value="CDM32579.1"/>
    <property type="molecule type" value="Genomic_DNA"/>
</dbReference>
<protein>
    <submittedName>
        <fullName evidence="1">Genomic scaffold, ProqFM164S02</fullName>
    </submittedName>
</protein>